<sequence length="106" mass="11989">MARRDQRQILKTQQLKETSKARFAYSKRESSSLQNFSRDKASKTTEVSPLTYRRIYADSATTHKKNDIHPAFLSHKNGSRCTSAERLQTGVLLEALSTDCVGRSPV</sequence>
<dbReference type="Proteomes" id="UP000190648">
    <property type="component" value="Unassembled WGS sequence"/>
</dbReference>
<comment type="caution">
    <text evidence="1">The sequence shown here is derived from an EMBL/GenBank/DDBJ whole genome shotgun (WGS) entry which is preliminary data.</text>
</comment>
<dbReference type="AlphaFoldDB" id="A0A1V4KAC5"/>
<accession>A0A1V4KAC5</accession>
<evidence type="ECO:0000313" key="1">
    <source>
        <dbReference type="EMBL" id="OPJ81335.1"/>
    </source>
</evidence>
<reference evidence="1 2" key="1">
    <citation type="submission" date="2016-02" db="EMBL/GenBank/DDBJ databases">
        <title>Band-tailed pigeon sequencing and assembly.</title>
        <authorList>
            <person name="Soares A.E."/>
            <person name="Novak B.J."/>
            <person name="Rice E.S."/>
            <person name="O'Connell B."/>
            <person name="Chang D."/>
            <person name="Weber S."/>
            <person name="Shapiro B."/>
        </authorList>
    </citation>
    <scope>NUCLEOTIDE SEQUENCE [LARGE SCALE GENOMIC DNA]</scope>
    <source>
        <strain evidence="1">BTP2013</strain>
        <tissue evidence="1">Blood</tissue>
    </source>
</reference>
<organism evidence="1 2">
    <name type="scientific">Patagioenas fasciata monilis</name>
    <dbReference type="NCBI Taxonomy" id="372326"/>
    <lineage>
        <taxon>Eukaryota</taxon>
        <taxon>Metazoa</taxon>
        <taxon>Chordata</taxon>
        <taxon>Craniata</taxon>
        <taxon>Vertebrata</taxon>
        <taxon>Euteleostomi</taxon>
        <taxon>Archelosauria</taxon>
        <taxon>Archosauria</taxon>
        <taxon>Dinosauria</taxon>
        <taxon>Saurischia</taxon>
        <taxon>Theropoda</taxon>
        <taxon>Coelurosauria</taxon>
        <taxon>Aves</taxon>
        <taxon>Neognathae</taxon>
        <taxon>Neoaves</taxon>
        <taxon>Columbimorphae</taxon>
        <taxon>Columbiformes</taxon>
        <taxon>Columbidae</taxon>
        <taxon>Patagioenas</taxon>
    </lineage>
</organism>
<proteinExistence type="predicted"/>
<dbReference type="EMBL" id="LSYS01003973">
    <property type="protein sequence ID" value="OPJ81335.1"/>
    <property type="molecule type" value="Genomic_DNA"/>
</dbReference>
<gene>
    <name evidence="1" type="ORF">AV530_009804</name>
</gene>
<keyword evidence="2" id="KW-1185">Reference proteome</keyword>
<protein>
    <submittedName>
        <fullName evidence="1">Uncharacterized protein</fullName>
    </submittedName>
</protein>
<name>A0A1V4KAC5_PATFA</name>
<evidence type="ECO:0000313" key="2">
    <source>
        <dbReference type="Proteomes" id="UP000190648"/>
    </source>
</evidence>